<name>A0ABM9TFV9_9GAMM</name>
<dbReference type="InterPro" id="IPR014054">
    <property type="entry name" value="Phage_regulatory_Rha"/>
</dbReference>
<dbReference type="Pfam" id="PF09669">
    <property type="entry name" value="Phage_pRha"/>
    <property type="match status" value="1"/>
</dbReference>
<sequence length="122" mass="14243">MNPTVTVVPAFDFRAMASIAENEVITTSLRVAEYFNKQHKNIIRTIKRLETDCSPEFNRLNFEPVEYIDKKGEIRLMYNIRKNGWMMLVMGFTSRPATAIKESYIAAFDWMTEQLSRRRAIG</sequence>
<gene>
    <name evidence="1" type="ORF">ERS008478_02388</name>
</gene>
<protein>
    <submittedName>
        <fullName evidence="1">Uncharacterized phage-encoded protein</fullName>
    </submittedName>
</protein>
<dbReference type="Proteomes" id="UP000047420">
    <property type="component" value="Unassembled WGS sequence"/>
</dbReference>
<keyword evidence="2" id="KW-1185">Reference proteome</keyword>
<organism evidence="1 2">
    <name type="scientific">Yersinia wautersii</name>
    <dbReference type="NCBI Taxonomy" id="1341643"/>
    <lineage>
        <taxon>Bacteria</taxon>
        <taxon>Pseudomonadati</taxon>
        <taxon>Pseudomonadota</taxon>
        <taxon>Gammaproteobacteria</taxon>
        <taxon>Enterobacterales</taxon>
        <taxon>Yersiniaceae</taxon>
        <taxon>Yersinia</taxon>
    </lineage>
</organism>
<proteinExistence type="predicted"/>
<dbReference type="EMBL" id="CVMG01000016">
    <property type="protein sequence ID" value="CRG50791.1"/>
    <property type="molecule type" value="Genomic_DNA"/>
</dbReference>
<evidence type="ECO:0000313" key="1">
    <source>
        <dbReference type="EMBL" id="CRG50791.1"/>
    </source>
</evidence>
<evidence type="ECO:0000313" key="2">
    <source>
        <dbReference type="Proteomes" id="UP000047420"/>
    </source>
</evidence>
<dbReference type="NCBIfam" id="TIGR02681">
    <property type="entry name" value="phage_pRha"/>
    <property type="match status" value="1"/>
</dbReference>
<reference evidence="1 2" key="1">
    <citation type="submission" date="2015-03" db="EMBL/GenBank/DDBJ databases">
        <authorList>
            <consortium name="Pathogen Informatics"/>
            <person name="Murphy D."/>
        </authorList>
    </citation>
    <scope>NUCLEOTIDE SEQUENCE [LARGE SCALE GENOMIC DNA]</scope>
    <source>
        <strain evidence="1 2">WP-931201</strain>
    </source>
</reference>
<comment type="caution">
    <text evidence="1">The sequence shown here is derived from an EMBL/GenBank/DDBJ whole genome shotgun (WGS) entry which is preliminary data.</text>
</comment>
<accession>A0ABM9TFV9</accession>